<keyword evidence="3" id="KW-1185">Reference proteome</keyword>
<protein>
    <submittedName>
        <fullName evidence="2">GNAT family N-acetyltransferase</fullName>
    </submittedName>
</protein>
<dbReference type="PROSITE" id="PS51186">
    <property type="entry name" value="GNAT"/>
    <property type="match status" value="1"/>
</dbReference>
<dbReference type="PANTHER" id="PTHR43072:SF8">
    <property type="entry name" value="ACYLTRANSFERASE FABY-RELATED"/>
    <property type="match status" value="1"/>
</dbReference>
<name>A0ABT1SPG1_9FIRM</name>
<evidence type="ECO:0000313" key="2">
    <source>
        <dbReference type="EMBL" id="MCQ5341752.1"/>
    </source>
</evidence>
<reference evidence="2 3" key="1">
    <citation type="submission" date="2022-06" db="EMBL/GenBank/DDBJ databases">
        <title>Isolation of gut microbiota from human fecal samples.</title>
        <authorList>
            <person name="Pamer E.G."/>
            <person name="Barat B."/>
            <person name="Waligurski E."/>
            <person name="Medina S."/>
            <person name="Paddock L."/>
            <person name="Mostad J."/>
        </authorList>
    </citation>
    <scope>NUCLEOTIDE SEQUENCE [LARGE SCALE GENOMIC DNA]</scope>
    <source>
        <strain evidence="2 3">DFI.1.1</strain>
    </source>
</reference>
<dbReference type="InterPro" id="IPR000182">
    <property type="entry name" value="GNAT_dom"/>
</dbReference>
<dbReference type="RefSeq" id="WP_227166857.1">
    <property type="nucleotide sequence ID" value="NZ_JAJCNZ010000002.1"/>
</dbReference>
<dbReference type="CDD" id="cd04301">
    <property type="entry name" value="NAT_SF"/>
    <property type="match status" value="1"/>
</dbReference>
<dbReference type="PANTHER" id="PTHR43072">
    <property type="entry name" value="N-ACETYLTRANSFERASE"/>
    <property type="match status" value="1"/>
</dbReference>
<dbReference type="EMBL" id="JANGEW010000002">
    <property type="protein sequence ID" value="MCQ5341752.1"/>
    <property type="molecule type" value="Genomic_DNA"/>
</dbReference>
<accession>A0ABT1SPG1</accession>
<feature type="domain" description="N-acetyltransferase" evidence="1">
    <location>
        <begin position="8"/>
        <end position="177"/>
    </location>
</feature>
<dbReference type="SUPFAM" id="SSF55729">
    <property type="entry name" value="Acyl-CoA N-acyltransferases (Nat)"/>
    <property type="match status" value="1"/>
</dbReference>
<evidence type="ECO:0000313" key="3">
    <source>
        <dbReference type="Proteomes" id="UP001206692"/>
    </source>
</evidence>
<proteinExistence type="predicted"/>
<gene>
    <name evidence="2" type="ORF">NE675_01705</name>
</gene>
<dbReference type="Proteomes" id="UP001206692">
    <property type="component" value="Unassembled WGS sequence"/>
</dbReference>
<organism evidence="2 3">
    <name type="scientific">Megasphaera massiliensis</name>
    <dbReference type="NCBI Taxonomy" id="1232428"/>
    <lineage>
        <taxon>Bacteria</taxon>
        <taxon>Bacillati</taxon>
        <taxon>Bacillota</taxon>
        <taxon>Negativicutes</taxon>
        <taxon>Veillonellales</taxon>
        <taxon>Veillonellaceae</taxon>
        <taxon>Megasphaera</taxon>
    </lineage>
</organism>
<comment type="caution">
    <text evidence="2">The sequence shown here is derived from an EMBL/GenBank/DDBJ whole genome shotgun (WGS) entry which is preliminary data.</text>
</comment>
<dbReference type="Pfam" id="PF13420">
    <property type="entry name" value="Acetyltransf_4"/>
    <property type="match status" value="1"/>
</dbReference>
<sequence>MVKMSQEIMIRVARDEDAADLARIYAYYVNETAITFEYQAPDVPEMEKRRKTILEQYPYLVAEKDGKVVGYAYAHEFYGRDAYAWSVEATIYVDKDARRSGIGRPLYEALEQSLKDMGILNINTCIAVTNDSDDPYVTNGSFFFHQHLGYEKVAQFHHSGYKFGRWYDVIWMEKMIGDHNDNPTPIIPFEAVKG</sequence>
<dbReference type="Gene3D" id="3.40.630.30">
    <property type="match status" value="1"/>
</dbReference>
<dbReference type="InterPro" id="IPR016181">
    <property type="entry name" value="Acyl_CoA_acyltransferase"/>
</dbReference>
<evidence type="ECO:0000259" key="1">
    <source>
        <dbReference type="PROSITE" id="PS51186"/>
    </source>
</evidence>